<reference evidence="1" key="1">
    <citation type="journal article" date="2015" name="Nature">
        <title>Complex archaea that bridge the gap between prokaryotes and eukaryotes.</title>
        <authorList>
            <person name="Spang A."/>
            <person name="Saw J.H."/>
            <person name="Jorgensen S.L."/>
            <person name="Zaremba-Niedzwiedzka K."/>
            <person name="Martijn J."/>
            <person name="Lind A.E."/>
            <person name="van Eijk R."/>
            <person name="Schleper C."/>
            <person name="Guy L."/>
            <person name="Ettema T.J."/>
        </authorList>
    </citation>
    <scope>NUCLEOTIDE SEQUENCE</scope>
</reference>
<evidence type="ECO:0000313" key="1">
    <source>
        <dbReference type="EMBL" id="KKM14790.1"/>
    </source>
</evidence>
<feature type="non-terminal residue" evidence="1">
    <location>
        <position position="996"/>
    </location>
</feature>
<comment type="caution">
    <text evidence="1">The sequence shown here is derived from an EMBL/GenBank/DDBJ whole genome shotgun (WGS) entry which is preliminary data.</text>
</comment>
<gene>
    <name evidence="1" type="ORF">LCGC14_1702570</name>
</gene>
<name>A0A0F9KHJ3_9ZZZZ</name>
<proteinExistence type="predicted"/>
<organism evidence="1">
    <name type="scientific">marine sediment metagenome</name>
    <dbReference type="NCBI Taxonomy" id="412755"/>
    <lineage>
        <taxon>unclassified sequences</taxon>
        <taxon>metagenomes</taxon>
        <taxon>ecological metagenomes</taxon>
    </lineage>
</organism>
<evidence type="ECO:0008006" key="2">
    <source>
        <dbReference type="Google" id="ProtNLM"/>
    </source>
</evidence>
<feature type="non-terminal residue" evidence="1">
    <location>
        <position position="1"/>
    </location>
</feature>
<dbReference type="Gene3D" id="2.60.120.380">
    <property type="match status" value="6"/>
</dbReference>
<sequence length="996" mass="116159">KKLRVGVSILFLLLIFTTSISFIDFGQKNSIIDENSLSISPVPPDDAYETRDGYANNNEFYNATDITYWEWSWLSSLDGNGTQWDSDFYMIYIPMGYEHLRVNVTFWHFLGDINVRIWDDYWYLVVESTSVSDDEYIDTGALSYGYHYIEVIGSNTGNTYDLVWTTHPVDDPYEENDNWSSAVDISGDRGFSIFGIQHDEDWYKFTVIPGDKRLIIDLWFSHYEGDIDITLYDNTITSLAWSSSVDDNEFINYVLPVITLPTTYYILIYYGNQGNYYDLYFDMVPLDDPFEENDVWTNAFDISGYEYGSHFGIQADDDWYKTYVDWNETRLQVDLGHDDFLGHIEFEIFFYDGINPYNNPLEWTDGTWIHMNVIGGEWYYIHINGSNTGNQYDLSWNTVIPLEDNYEPNDRIGPEVEWLFFGASFLPNGLGVQFDEDWYGIRGIENHIYIETFFLFPLVNHNLEIWYIESPGVFVKLAGSSSTGHYLFIDVDLPGYGDYYILVNGPNYGIEYDLWWRLGEGDDYLEENDDFYNPEPIYPNYYPDLWIVNDDDDWFSIFLNSGDNIEVHIYFDHYEGDLELELYDPNYNNRIGSYSVDNEEKVIFTADITGDWRIRVFHAFGDTRVYYNLEIWVNGGGDDRYEENDLAADAYDLTSYEGLWIGGMQFDIDWFKFDIGEGVENLIVVLNYNDYEGDINIELIDNFSNIIGHSNDRTGNEQIEIANPLSGTYYIRIHGQGFENWYDLYWSGGGEVFYGDDFYEDNDEMHKAYGLWNDEQTWLSDIGGLAVQGNDDWYMIDVTPHFQNIIVELAFNYSQGEINFELYNDVGNNVGVGGNATINRNLLSLNVTVGDWGEYFINVWGDNFENEYDLWWDDIRTNFREDAYEQNDNNVNATNLSEDRKPGRHNLTSLSGFGVQYDQDWFEIFVRSGQSLPCILIVEIFYDSAEGLMGFEVYDDDLKRIVGNFTLEDNDFVAYRIRSNGTYYIKVFGDNTGNVY</sequence>
<dbReference type="EMBL" id="LAZR01015065">
    <property type="protein sequence ID" value="KKM14790.1"/>
    <property type="molecule type" value="Genomic_DNA"/>
</dbReference>
<accession>A0A0F9KHJ3</accession>
<protein>
    <recommendedName>
        <fullName evidence="2">Peptidase C-terminal archaeal/bacterial domain-containing protein</fullName>
    </recommendedName>
</protein>
<dbReference type="AlphaFoldDB" id="A0A0F9KHJ3"/>